<dbReference type="InterPro" id="IPR009288">
    <property type="entry name" value="AIG2-like_dom"/>
</dbReference>
<organism evidence="2 3">
    <name type="scientific">Stakelama pacifica</name>
    <dbReference type="NCBI Taxonomy" id="517720"/>
    <lineage>
        <taxon>Bacteria</taxon>
        <taxon>Pseudomonadati</taxon>
        <taxon>Pseudomonadota</taxon>
        <taxon>Alphaproteobacteria</taxon>
        <taxon>Sphingomonadales</taxon>
        <taxon>Sphingomonadaceae</taxon>
        <taxon>Stakelama</taxon>
    </lineage>
</organism>
<evidence type="ECO:0000313" key="3">
    <source>
        <dbReference type="Proteomes" id="UP000295493"/>
    </source>
</evidence>
<evidence type="ECO:0000313" key="2">
    <source>
        <dbReference type="EMBL" id="TDN86689.1"/>
    </source>
</evidence>
<dbReference type="AlphaFoldDB" id="A0A4R6FXH4"/>
<dbReference type="Gene3D" id="3.10.490.10">
    <property type="entry name" value="Gamma-glutamyl cyclotransferase-like"/>
    <property type="match status" value="1"/>
</dbReference>
<dbReference type="CDD" id="cd06661">
    <property type="entry name" value="GGCT_like"/>
    <property type="match status" value="1"/>
</dbReference>
<dbReference type="OrthoDB" id="7432499at2"/>
<keyword evidence="3" id="KW-1185">Reference proteome</keyword>
<dbReference type="InterPro" id="IPR013024">
    <property type="entry name" value="GGCT-like"/>
</dbReference>
<evidence type="ECO:0000259" key="1">
    <source>
        <dbReference type="Pfam" id="PF06094"/>
    </source>
</evidence>
<keyword evidence="2" id="KW-0808">Transferase</keyword>
<proteinExistence type="predicted"/>
<dbReference type="EMBL" id="SNWD01000001">
    <property type="protein sequence ID" value="TDN86689.1"/>
    <property type="molecule type" value="Genomic_DNA"/>
</dbReference>
<dbReference type="Pfam" id="PF06094">
    <property type="entry name" value="GGACT"/>
    <property type="match status" value="1"/>
</dbReference>
<dbReference type="Proteomes" id="UP000295493">
    <property type="component" value="Unassembled WGS sequence"/>
</dbReference>
<dbReference type="RefSeq" id="WP_133493879.1">
    <property type="nucleotide sequence ID" value="NZ_BMLU01000001.1"/>
</dbReference>
<feature type="domain" description="Gamma-glutamylcyclotransferase AIG2-like" evidence="1">
    <location>
        <begin position="4"/>
        <end position="120"/>
    </location>
</feature>
<dbReference type="InterPro" id="IPR036568">
    <property type="entry name" value="GGCT-like_sf"/>
</dbReference>
<accession>A0A4R6FXH4</accession>
<name>A0A4R6FXH4_9SPHN</name>
<dbReference type="SUPFAM" id="SSF110857">
    <property type="entry name" value="Gamma-glutamyl cyclotransferase-like"/>
    <property type="match status" value="1"/>
</dbReference>
<protein>
    <submittedName>
        <fullName evidence="2">Gamma-glutamylcyclotransferase (GGCT)/AIG2-like uncharacterized protein YtfP</fullName>
    </submittedName>
</protein>
<dbReference type="GO" id="GO:0016740">
    <property type="term" value="F:transferase activity"/>
    <property type="evidence" value="ECO:0007669"/>
    <property type="project" value="UniProtKB-KW"/>
</dbReference>
<sequence length="123" mass="14087">MQRFFFYGTLQRGGLYYRQLRLAERARFLSEDRIAGRLYDCGPWPAALIGESGIIHGELFETIDPQLGTEIDAVEGFDPERPETSEYVRRTIHTTGGILAIAYHYTRPVDDLTPLPSGRWPIR</sequence>
<reference evidence="2 3" key="1">
    <citation type="submission" date="2019-03" db="EMBL/GenBank/DDBJ databases">
        <title>Genomic Encyclopedia of Type Strains, Phase IV (KMG-IV): sequencing the most valuable type-strain genomes for metagenomic binning, comparative biology and taxonomic classification.</title>
        <authorList>
            <person name="Goeker M."/>
        </authorList>
    </citation>
    <scope>NUCLEOTIDE SEQUENCE [LARGE SCALE GENOMIC DNA]</scope>
    <source>
        <strain evidence="2 3">DSM 25059</strain>
    </source>
</reference>
<gene>
    <name evidence="2" type="ORF">EV664_101265</name>
</gene>
<comment type="caution">
    <text evidence="2">The sequence shown here is derived from an EMBL/GenBank/DDBJ whole genome shotgun (WGS) entry which is preliminary data.</text>
</comment>